<organism evidence="4 5">
    <name type="scientific">Castilleja foliolosa</name>
    <dbReference type="NCBI Taxonomy" id="1961234"/>
    <lineage>
        <taxon>Eukaryota</taxon>
        <taxon>Viridiplantae</taxon>
        <taxon>Streptophyta</taxon>
        <taxon>Embryophyta</taxon>
        <taxon>Tracheophyta</taxon>
        <taxon>Spermatophyta</taxon>
        <taxon>Magnoliopsida</taxon>
        <taxon>eudicotyledons</taxon>
        <taxon>Gunneridae</taxon>
        <taxon>Pentapetalae</taxon>
        <taxon>asterids</taxon>
        <taxon>lamiids</taxon>
        <taxon>Lamiales</taxon>
        <taxon>Orobanchaceae</taxon>
        <taxon>Pedicularideae</taxon>
        <taxon>Castillejinae</taxon>
        <taxon>Castilleja</taxon>
    </lineage>
</organism>
<evidence type="ECO:0000313" key="4">
    <source>
        <dbReference type="EMBL" id="KAL3628351.1"/>
    </source>
</evidence>
<dbReference type="PANTHER" id="PTHR33926">
    <property type="entry name" value="PROTEIN TIC 22, CHLOROPLASTIC"/>
    <property type="match status" value="1"/>
</dbReference>
<gene>
    <name evidence="4" type="ORF">CASFOL_027397</name>
</gene>
<keyword evidence="3" id="KW-0934">Plastid</keyword>
<evidence type="ECO:0000256" key="2">
    <source>
        <dbReference type="ARBA" id="ARBA00022528"/>
    </source>
</evidence>
<sequence length="242" mass="27358">MDYFYVEAIKFCNNVNGISHFLVESIKFCNSLKKKIDHHGLSAGKIKRRMVGIPVYKVSNYEERDALLVTDEVTKAVSFYFISKPDALDFFDKIKLLENFIIDWRVFDTPLSNIIDEGGDEGVAVRLVPESSQIKNAIEEKGRETGTPDNIFAGVPVFMSSNLTLHLIETGERFRPAYLRKEDLQERLTAMGVSSSTIKVSSLEETIHEMKDSSTSKSNDILFIGHGGTSYIMGTIYWLHET</sequence>
<reference evidence="5" key="1">
    <citation type="journal article" date="2024" name="IScience">
        <title>Strigolactones Initiate the Formation of Haustorium-like Structures in Castilleja.</title>
        <authorList>
            <person name="Buerger M."/>
            <person name="Peterson D."/>
            <person name="Chory J."/>
        </authorList>
    </citation>
    <scope>NUCLEOTIDE SEQUENCE [LARGE SCALE GENOMIC DNA]</scope>
</reference>
<comment type="subcellular location">
    <subcellularLocation>
        <location evidence="1">Plastid</location>
        <location evidence="1">Chloroplast</location>
    </subcellularLocation>
</comment>
<keyword evidence="2" id="KW-0150">Chloroplast</keyword>
<evidence type="ECO:0000256" key="1">
    <source>
        <dbReference type="ARBA" id="ARBA00004229"/>
    </source>
</evidence>
<dbReference type="AlphaFoldDB" id="A0ABD3CG86"/>
<dbReference type="InterPro" id="IPR007378">
    <property type="entry name" value="Tic22-like"/>
</dbReference>
<dbReference type="PANTHER" id="PTHR33926:SF1">
    <property type="entry name" value="PROTEIN TIC 22-LIKE, CHLOROPLASTIC"/>
    <property type="match status" value="1"/>
</dbReference>
<dbReference type="Proteomes" id="UP001632038">
    <property type="component" value="Unassembled WGS sequence"/>
</dbReference>
<dbReference type="Gene3D" id="3.40.1350.100">
    <property type="match status" value="2"/>
</dbReference>
<protein>
    <submittedName>
        <fullName evidence="4">Uncharacterized protein</fullName>
    </submittedName>
</protein>
<keyword evidence="5" id="KW-1185">Reference proteome</keyword>
<name>A0ABD3CG86_9LAMI</name>
<dbReference type="EMBL" id="JAVIJP010000036">
    <property type="protein sequence ID" value="KAL3628351.1"/>
    <property type="molecule type" value="Genomic_DNA"/>
</dbReference>
<proteinExistence type="predicted"/>
<dbReference type="GO" id="GO:0009507">
    <property type="term" value="C:chloroplast"/>
    <property type="evidence" value="ECO:0007669"/>
    <property type="project" value="UniProtKB-SubCell"/>
</dbReference>
<comment type="caution">
    <text evidence="4">The sequence shown here is derived from an EMBL/GenBank/DDBJ whole genome shotgun (WGS) entry which is preliminary data.</text>
</comment>
<evidence type="ECO:0000256" key="3">
    <source>
        <dbReference type="ARBA" id="ARBA00022640"/>
    </source>
</evidence>
<accession>A0ABD3CG86</accession>
<dbReference type="Pfam" id="PF04278">
    <property type="entry name" value="Tic22"/>
    <property type="match status" value="1"/>
</dbReference>
<evidence type="ECO:0000313" key="5">
    <source>
        <dbReference type="Proteomes" id="UP001632038"/>
    </source>
</evidence>